<sequence length="318" mass="36094">MLRNRKIRPIFIIGLLSVCYHSVSHGDGSPRGKLQVELVNDALFQTDRDYTGGLFIRWSPTGKPYTLRFGQEIYTPDHLGRSKPYNNEHPYAGWSYLGVNYSYPLSDRWLIDIAIDAGTVGPRSGARLTQKFLHWVVSSSPPQGWDSQIYNEWGVMPELKMDYRLSQGEFGGAHYRLVPYLRWKTGNIIRDYGAGFRLLLGSALPAFSVLSLPQETEHYWYLQAGFEHKTVQRNVLMEGNSKVRGGVKIFSYGVTPEKELTLANLGAFFGRGAYEFGFNIRYNTKLYTVQGHPDEGFLSHNSAPMGNFVMSLIVTKQM</sequence>
<protein>
    <submittedName>
        <fullName evidence="1">Lipid A-modifier LpxR family protein</fullName>
    </submittedName>
</protein>
<evidence type="ECO:0000313" key="2">
    <source>
        <dbReference type="Proteomes" id="UP001569414"/>
    </source>
</evidence>
<dbReference type="Pfam" id="PF09982">
    <property type="entry name" value="LpxR"/>
    <property type="match status" value="1"/>
</dbReference>
<reference evidence="1 2" key="1">
    <citation type="submission" date="2024-08" db="EMBL/GenBank/DDBJ databases">
        <authorList>
            <person name="Ishaq N."/>
        </authorList>
    </citation>
    <scope>NUCLEOTIDE SEQUENCE [LARGE SCALE GENOMIC DNA]</scope>
    <source>
        <strain evidence="1 2">JCM 30400</strain>
    </source>
</reference>
<accession>A0ABV4NSX1</accession>
<gene>
    <name evidence="1" type="ORF">ACCI51_18345</name>
</gene>
<keyword evidence="2" id="KW-1185">Reference proteome</keyword>
<proteinExistence type="predicted"/>
<dbReference type="EMBL" id="JBGMEL010000028">
    <property type="protein sequence ID" value="MFA0792502.1"/>
    <property type="molecule type" value="Genomic_DNA"/>
</dbReference>
<dbReference type="InterPro" id="IPR037107">
    <property type="entry name" value="Put_OMP_sf"/>
</dbReference>
<dbReference type="RefSeq" id="WP_371844893.1">
    <property type="nucleotide sequence ID" value="NZ_JBGMEL010000028.1"/>
</dbReference>
<dbReference type="Gene3D" id="2.40.128.140">
    <property type="entry name" value="Outer membrane protein"/>
    <property type="match status" value="1"/>
</dbReference>
<organism evidence="1 2">
    <name type="scientific">Microbulbifer echini</name>
    <dbReference type="NCBI Taxonomy" id="1529067"/>
    <lineage>
        <taxon>Bacteria</taxon>
        <taxon>Pseudomonadati</taxon>
        <taxon>Pseudomonadota</taxon>
        <taxon>Gammaproteobacteria</taxon>
        <taxon>Cellvibrionales</taxon>
        <taxon>Microbulbiferaceae</taxon>
        <taxon>Microbulbifer</taxon>
    </lineage>
</organism>
<name>A0ABV4NSX1_9GAMM</name>
<dbReference type="Proteomes" id="UP001569414">
    <property type="component" value="Unassembled WGS sequence"/>
</dbReference>
<comment type="caution">
    <text evidence="1">The sequence shown here is derived from an EMBL/GenBank/DDBJ whole genome shotgun (WGS) entry which is preliminary data.</text>
</comment>
<dbReference type="InterPro" id="IPR018707">
    <property type="entry name" value="LpxR"/>
</dbReference>
<evidence type="ECO:0000313" key="1">
    <source>
        <dbReference type="EMBL" id="MFA0792502.1"/>
    </source>
</evidence>